<evidence type="ECO:0000313" key="1">
    <source>
        <dbReference type="EMBL" id="AOV58570.1"/>
    </source>
</evidence>
<organism evidence="1 2">
    <name type="scientific">Synechococcus phage S-CAM3</name>
    <dbReference type="NCBI Taxonomy" id="1883366"/>
    <lineage>
        <taxon>Viruses</taxon>
        <taxon>Duplodnaviria</taxon>
        <taxon>Heunggongvirae</taxon>
        <taxon>Uroviricota</taxon>
        <taxon>Caudoviricetes</taxon>
        <taxon>Pantevenvirales</taxon>
        <taxon>Kyanoviridae</taxon>
        <taxon>Charybdisvirus</taxon>
        <taxon>Charybdisvirus scam3</taxon>
    </lineage>
</organism>
<reference evidence="1 2" key="1">
    <citation type="journal article" date="2016" name="Virology">
        <title>The genomic content and context of auxiliary metabolic genes in marine cyanomyoviruses.</title>
        <authorList>
            <person name="Crummett L.T."/>
            <person name="Puxty R.J."/>
            <person name="Weihe C."/>
            <person name="Marston M.F."/>
            <person name="Martiny J.B."/>
        </authorList>
    </citation>
    <scope>NUCLEOTIDE SEQUENCE [LARGE SCALE GENOMIC DNA]</scope>
    <source>
        <strain evidence="1">0808SB25</strain>
    </source>
</reference>
<gene>
    <name evidence="1" type="ORF">S250808_065</name>
</gene>
<name>A0A1D8KIV8_9CAUD</name>
<accession>A0A1D8KIV8</accession>
<sequence length="63" mass="7632">MPNYDGPLYAPYDDMLTGKLTKRQWQEVFTIVRQRQKSLLEMFDEDHYNELTDILDKLYPLAY</sequence>
<protein>
    <submittedName>
        <fullName evidence="1">Uncharacterized protein</fullName>
    </submittedName>
</protein>
<proteinExistence type="predicted"/>
<dbReference type="EMBL" id="KU686197">
    <property type="protein sequence ID" value="AOV58570.1"/>
    <property type="molecule type" value="Genomic_DNA"/>
</dbReference>
<evidence type="ECO:0000313" key="2">
    <source>
        <dbReference type="Proteomes" id="UP000240920"/>
    </source>
</evidence>
<dbReference type="Proteomes" id="UP000240920">
    <property type="component" value="Segment"/>
</dbReference>